<evidence type="ECO:0000313" key="8">
    <source>
        <dbReference type="EMBL" id="AWW29946.1"/>
    </source>
</evidence>
<protein>
    <submittedName>
        <fullName evidence="8">1-phosphofructokinase</fullName>
    </submittedName>
</protein>
<dbReference type="Gene3D" id="3.40.1190.20">
    <property type="match status" value="1"/>
</dbReference>
<comment type="similarity">
    <text evidence="1">Belongs to the carbohydrate kinase PfkB family.</text>
</comment>
<dbReference type="InterPro" id="IPR011611">
    <property type="entry name" value="PfkB_dom"/>
</dbReference>
<evidence type="ECO:0000256" key="2">
    <source>
        <dbReference type="ARBA" id="ARBA00022679"/>
    </source>
</evidence>
<evidence type="ECO:0000256" key="3">
    <source>
        <dbReference type="ARBA" id="ARBA00022741"/>
    </source>
</evidence>
<keyword evidence="3" id="KW-0547">Nucleotide-binding</keyword>
<dbReference type="PANTHER" id="PTHR46566">
    <property type="entry name" value="1-PHOSPHOFRUCTOKINASE-RELATED"/>
    <property type="match status" value="1"/>
</dbReference>
<reference evidence="8 9" key="1">
    <citation type="submission" date="2018-06" db="EMBL/GenBank/DDBJ databases">
        <title>Echinicola strongylocentroti sp. nov., isolated from a sea urchin Strongylocentrotus intermedius.</title>
        <authorList>
            <person name="Bae S.S."/>
        </authorList>
    </citation>
    <scope>NUCLEOTIDE SEQUENCE [LARGE SCALE GENOMIC DNA]</scope>
    <source>
        <strain evidence="8 9">MEBiC08714</strain>
    </source>
</reference>
<evidence type="ECO:0000313" key="9">
    <source>
        <dbReference type="Proteomes" id="UP000248688"/>
    </source>
</evidence>
<dbReference type="PIRSF" id="PIRSF000535">
    <property type="entry name" value="1PFK/6PFK/LacC"/>
    <property type="match status" value="1"/>
</dbReference>
<accession>A0A2Z4IHB9</accession>
<dbReference type="Pfam" id="PF00294">
    <property type="entry name" value="PfkB"/>
    <property type="match status" value="1"/>
</dbReference>
<organism evidence="8 9">
    <name type="scientific">Echinicola strongylocentroti</name>
    <dbReference type="NCBI Taxonomy" id="1795355"/>
    <lineage>
        <taxon>Bacteria</taxon>
        <taxon>Pseudomonadati</taxon>
        <taxon>Bacteroidota</taxon>
        <taxon>Cytophagia</taxon>
        <taxon>Cytophagales</taxon>
        <taxon>Cyclobacteriaceae</taxon>
        <taxon>Echinicola</taxon>
    </lineage>
</organism>
<dbReference type="OrthoDB" id="9801219at2"/>
<proteinExistence type="inferred from homology"/>
<keyword evidence="5" id="KW-0067">ATP-binding</keyword>
<evidence type="ECO:0000259" key="7">
    <source>
        <dbReference type="Pfam" id="PF00294"/>
    </source>
</evidence>
<evidence type="ECO:0000256" key="5">
    <source>
        <dbReference type="ARBA" id="ARBA00022840"/>
    </source>
</evidence>
<dbReference type="KEGG" id="est:DN752_07320"/>
<dbReference type="Proteomes" id="UP000248688">
    <property type="component" value="Chromosome"/>
</dbReference>
<dbReference type="RefSeq" id="WP_112783343.1">
    <property type="nucleotide sequence ID" value="NZ_CP030041.1"/>
</dbReference>
<gene>
    <name evidence="8" type="ORF">DN752_07320</name>
</gene>
<evidence type="ECO:0000256" key="6">
    <source>
        <dbReference type="PIRNR" id="PIRNR000535"/>
    </source>
</evidence>
<dbReference type="GO" id="GO:0016301">
    <property type="term" value="F:kinase activity"/>
    <property type="evidence" value="ECO:0007669"/>
    <property type="project" value="UniProtKB-KW"/>
</dbReference>
<dbReference type="GO" id="GO:0005524">
    <property type="term" value="F:ATP binding"/>
    <property type="evidence" value="ECO:0007669"/>
    <property type="project" value="UniProtKB-KW"/>
</dbReference>
<dbReference type="AlphaFoldDB" id="A0A2Z4IHB9"/>
<dbReference type="GO" id="GO:0005975">
    <property type="term" value="P:carbohydrate metabolic process"/>
    <property type="evidence" value="ECO:0007669"/>
    <property type="project" value="InterPro"/>
</dbReference>
<name>A0A2Z4IHB9_9BACT</name>
<keyword evidence="9" id="KW-1185">Reference proteome</keyword>
<dbReference type="GO" id="GO:0016773">
    <property type="term" value="F:phosphotransferase activity, alcohol group as acceptor"/>
    <property type="evidence" value="ECO:0007669"/>
    <property type="project" value="InterPro"/>
</dbReference>
<keyword evidence="2 6" id="KW-0808">Transferase</keyword>
<sequence>MILSVCPNPSIDTYAQLPDFKFGQANRVSWQREFPGGKGVHVAMAIKEWGDASRLLAAWAGHSGKWIKAACEEKGLSTVGPKLPGENRKCYTFLSDNPSLHNTEMMEPGPEMTAEHFDDLTSIFMQELGQASMVVMSGSWPKGSEATAYRKLISLANSNGKKVMLDCSGEQLGHAIEEGVFGLHLNEHEALQFCGTSDVHAAMRKLHEKVDLIALTKGKEGLFLSYLGKLIHANVTVDKVISTVGCGDCLTAGVALGVSKGLSVEEIARYGAAFGAANCLREDLGMIYKADVERLLPQIITKELTYA</sequence>
<dbReference type="InterPro" id="IPR017583">
    <property type="entry name" value="Tagatose/fructose_Pkinase"/>
</dbReference>
<feature type="domain" description="Carbohydrate kinase PfkB" evidence="7">
    <location>
        <begin position="14"/>
        <end position="282"/>
    </location>
</feature>
<dbReference type="PANTHER" id="PTHR46566:SF2">
    <property type="entry name" value="ATP-DEPENDENT 6-PHOSPHOFRUCTOKINASE ISOZYME 2"/>
    <property type="match status" value="1"/>
</dbReference>
<evidence type="ECO:0000256" key="4">
    <source>
        <dbReference type="ARBA" id="ARBA00022777"/>
    </source>
</evidence>
<dbReference type="InterPro" id="IPR029056">
    <property type="entry name" value="Ribokinase-like"/>
</dbReference>
<evidence type="ECO:0000256" key="1">
    <source>
        <dbReference type="ARBA" id="ARBA00010688"/>
    </source>
</evidence>
<keyword evidence="4 8" id="KW-0418">Kinase</keyword>
<dbReference type="SUPFAM" id="SSF53613">
    <property type="entry name" value="Ribokinase-like"/>
    <property type="match status" value="1"/>
</dbReference>
<dbReference type="EMBL" id="CP030041">
    <property type="protein sequence ID" value="AWW29946.1"/>
    <property type="molecule type" value="Genomic_DNA"/>
</dbReference>